<comment type="subcellular location">
    <subcellularLocation>
        <location evidence="1">Membrane</location>
        <topology evidence="1">Multi-pass membrane protein</topology>
    </subcellularLocation>
</comment>
<dbReference type="PANTHER" id="PTHR20855">
    <property type="entry name" value="ADIPOR/PROGESTIN RECEPTOR-RELATED"/>
    <property type="match status" value="1"/>
</dbReference>
<comment type="caution">
    <text evidence="7">The sequence shown here is derived from an EMBL/GenBank/DDBJ whole genome shotgun (WGS) entry which is preliminary data.</text>
</comment>
<evidence type="ECO:0000313" key="8">
    <source>
        <dbReference type="Proteomes" id="UP001230188"/>
    </source>
</evidence>
<feature type="binding site" evidence="5">
    <location>
        <position position="259"/>
    </location>
    <ligand>
        <name>Zn(2+)</name>
        <dbReference type="ChEBI" id="CHEBI:29105"/>
    </ligand>
</feature>
<keyword evidence="5" id="KW-0862">Zinc</keyword>
<dbReference type="SUPFAM" id="SSF52047">
    <property type="entry name" value="RNI-like"/>
    <property type="match status" value="1"/>
</dbReference>
<gene>
    <name evidence="7" type="ORF">CTAYLR_007910</name>
</gene>
<evidence type="ECO:0000256" key="3">
    <source>
        <dbReference type="ARBA" id="ARBA00022989"/>
    </source>
</evidence>
<accession>A0AAD7U904</accession>
<feature type="transmembrane region" description="Helical" evidence="6">
    <location>
        <begin position="388"/>
        <end position="409"/>
    </location>
</feature>
<proteinExistence type="predicted"/>
<dbReference type="InterPro" id="IPR004254">
    <property type="entry name" value="AdipoR/HlyIII-related"/>
</dbReference>
<protein>
    <submittedName>
        <fullName evidence="7">Uncharacterized protein</fullName>
    </submittedName>
</protein>
<dbReference type="EMBL" id="JAQMWT010000498">
    <property type="protein sequence ID" value="KAJ8600536.1"/>
    <property type="molecule type" value="Genomic_DNA"/>
</dbReference>
<keyword evidence="2 6" id="KW-0812">Transmembrane</keyword>
<organism evidence="7 8">
    <name type="scientific">Chrysophaeum taylorii</name>
    <dbReference type="NCBI Taxonomy" id="2483200"/>
    <lineage>
        <taxon>Eukaryota</taxon>
        <taxon>Sar</taxon>
        <taxon>Stramenopiles</taxon>
        <taxon>Ochrophyta</taxon>
        <taxon>Pelagophyceae</taxon>
        <taxon>Pelagomonadales</taxon>
        <taxon>Pelagomonadaceae</taxon>
        <taxon>Chrysophaeum</taxon>
    </lineage>
</organism>
<name>A0AAD7U904_9STRA</name>
<evidence type="ECO:0000313" key="7">
    <source>
        <dbReference type="EMBL" id="KAJ8600536.1"/>
    </source>
</evidence>
<keyword evidence="3 6" id="KW-1133">Transmembrane helix</keyword>
<dbReference type="Pfam" id="PF03006">
    <property type="entry name" value="HlyIII"/>
    <property type="match status" value="1"/>
</dbReference>
<keyword evidence="8" id="KW-1185">Reference proteome</keyword>
<dbReference type="InterPro" id="IPR032675">
    <property type="entry name" value="LRR_dom_sf"/>
</dbReference>
<evidence type="ECO:0000256" key="2">
    <source>
        <dbReference type="ARBA" id="ARBA00022692"/>
    </source>
</evidence>
<evidence type="ECO:0000256" key="4">
    <source>
        <dbReference type="ARBA" id="ARBA00023136"/>
    </source>
</evidence>
<feature type="transmembrane region" description="Helical" evidence="6">
    <location>
        <begin position="302"/>
        <end position="322"/>
    </location>
</feature>
<feature type="binding site" evidence="5">
    <location>
        <position position="391"/>
    </location>
    <ligand>
        <name>Zn(2+)</name>
        <dbReference type="ChEBI" id="CHEBI:29105"/>
    </ligand>
</feature>
<keyword evidence="5" id="KW-0479">Metal-binding</keyword>
<dbReference type="PANTHER" id="PTHR20855:SF3">
    <property type="entry name" value="LD03007P"/>
    <property type="match status" value="1"/>
</dbReference>
<dbReference type="AlphaFoldDB" id="A0AAD7U904"/>
<feature type="transmembrane region" description="Helical" evidence="6">
    <location>
        <begin position="277"/>
        <end position="295"/>
    </location>
</feature>
<feature type="transmembrane region" description="Helical" evidence="6">
    <location>
        <begin position="334"/>
        <end position="352"/>
    </location>
</feature>
<feature type="binding site" evidence="5">
    <location>
        <position position="387"/>
    </location>
    <ligand>
        <name>Zn(2+)</name>
        <dbReference type="ChEBI" id="CHEBI:29105"/>
    </ligand>
</feature>
<dbReference type="GO" id="GO:0046872">
    <property type="term" value="F:metal ion binding"/>
    <property type="evidence" value="ECO:0007669"/>
    <property type="project" value="UniProtKB-KW"/>
</dbReference>
<dbReference type="InterPro" id="IPR001611">
    <property type="entry name" value="Leu-rich_rpt"/>
</dbReference>
<feature type="transmembrane region" description="Helical" evidence="6">
    <location>
        <begin position="359"/>
        <end position="382"/>
    </location>
</feature>
<evidence type="ECO:0000256" key="1">
    <source>
        <dbReference type="ARBA" id="ARBA00004141"/>
    </source>
</evidence>
<keyword evidence="4 6" id="KW-0472">Membrane</keyword>
<evidence type="ECO:0000256" key="6">
    <source>
        <dbReference type="SAM" id="Phobius"/>
    </source>
</evidence>
<dbReference type="GO" id="GO:0016020">
    <property type="term" value="C:membrane"/>
    <property type="evidence" value="ECO:0007669"/>
    <property type="project" value="UniProtKB-SubCell"/>
</dbReference>
<feature type="transmembrane region" description="Helical" evidence="6">
    <location>
        <begin position="239"/>
        <end position="265"/>
    </location>
</feature>
<sequence length="502" mass="53887">MGDVARVVTGEEAEVEEYLSQCRRLHIEPDASVLVTLSTQWDVLAPSFAFGEGKLLPLVGVLSSKRCHVTRLVLRAPSQTWTAWEGERASCDARVLARALARNTSVRELDLASCGLRDLGVAELAAAIEASPQIRRLDLRRNAFGDEGCRALRDALIRGKADGTCGLAELDVSWNGLGHRTVTQLAALREAMTLRIEDGNFTTEELLNALTHGVGCALALVGAVPLLEDAATRDRATYWMCVVYEATLVFCFASSCAYHACFQLPTAFKYLQRADHAAIYLLIAGSYAPFLGVGMRGHLGATAILVLVWIAGLTGSLCSAAGVGLSQRINPLEVTVYAMMGLAVLPVIASVHDAYPSEGFALLVLGGAAYLTGILFFVGATLHPFLHVVWHLFVLAGAFVHWFAIYLYVVPMVDHLLAKDDDVVAATDNVRNHLIDAQHNLASLLFTPLERASALKRASSLLAGLLADTNITMLPAHILPSLLATFAKADPPAQSIHDAADT</sequence>
<reference evidence="7" key="1">
    <citation type="submission" date="2023-01" db="EMBL/GenBank/DDBJ databases">
        <title>Metagenome sequencing of chrysophaentin producing Chrysophaeum taylorii.</title>
        <authorList>
            <person name="Davison J."/>
            <person name="Bewley C."/>
        </authorList>
    </citation>
    <scope>NUCLEOTIDE SEQUENCE</scope>
    <source>
        <strain evidence="7">NIES-1699</strain>
    </source>
</reference>
<dbReference type="SMART" id="SM00368">
    <property type="entry name" value="LRR_RI"/>
    <property type="match status" value="3"/>
</dbReference>
<evidence type="ECO:0000256" key="5">
    <source>
        <dbReference type="PIRSR" id="PIRSR604254-1"/>
    </source>
</evidence>
<dbReference type="Pfam" id="PF13516">
    <property type="entry name" value="LRR_6"/>
    <property type="match status" value="2"/>
</dbReference>
<dbReference type="Gene3D" id="3.80.10.10">
    <property type="entry name" value="Ribonuclease Inhibitor"/>
    <property type="match status" value="1"/>
</dbReference>
<dbReference type="Proteomes" id="UP001230188">
    <property type="component" value="Unassembled WGS sequence"/>
</dbReference>